<keyword evidence="5" id="KW-0677">Repeat</keyword>
<dbReference type="InterPro" id="IPR037363">
    <property type="entry name" value="Sec13/Seh1_fam"/>
</dbReference>
<keyword evidence="10" id="KW-1185">Reference proteome</keyword>
<dbReference type="InterPro" id="IPR036322">
    <property type="entry name" value="WD40_repeat_dom_sf"/>
</dbReference>
<dbReference type="PROSITE" id="PS00678">
    <property type="entry name" value="WD_REPEATS_1"/>
    <property type="match status" value="1"/>
</dbReference>
<dbReference type="AlphaFoldDB" id="A0AAD3D9M6"/>
<dbReference type="GO" id="GO:0015031">
    <property type="term" value="P:protein transport"/>
    <property type="evidence" value="ECO:0007669"/>
    <property type="project" value="UniProtKB-KW"/>
</dbReference>
<dbReference type="EMBL" id="BLLK01000062">
    <property type="protein sequence ID" value="GFH59325.1"/>
    <property type="molecule type" value="Genomic_DNA"/>
</dbReference>
<dbReference type="InterPro" id="IPR019775">
    <property type="entry name" value="WD40_repeat_CS"/>
</dbReference>
<dbReference type="PANTHER" id="PTHR11024:SF3">
    <property type="entry name" value="NUCLEOPORIN SEH1"/>
    <property type="match status" value="1"/>
</dbReference>
<evidence type="ECO:0000256" key="1">
    <source>
        <dbReference type="ARBA" id="ARBA00004259"/>
    </source>
</evidence>
<feature type="repeat" description="WD" evidence="8">
    <location>
        <begin position="6"/>
        <end position="47"/>
    </location>
</feature>
<sequence>MPQLLQSSHEDYIHDIAFDHYGRRIATASGDRTVKIWDLDENGEWTSSSDAGGSEWKAHLSAVTSLSWGHPEFGQLLATSGNDGFATIWEERAEGSSGTAAASTATGFMGISNQGGNVDGTAGVGAVTSTRWIERARLTDARKSVSTVKFAPRHLRLQVATGSADGVVRIYEAVDVMNLNQWLLKSSIKVEADSPTELGVTSLDWCTGRFDPPTIVTGDSSGNVNLYRYSESNKNWGLYMKLDGHFNPRKGVLDVAWSPDVGRSYHLISSCGRDGVLRVHRLKKNSDGQNGSLQLESSQKLDTSMETWRVSWNVTGTVLASSGDSGVVKLWKSNFKQEWQCVSDVQGSLRNPASPIQLAP</sequence>
<feature type="repeat" description="WD" evidence="8">
    <location>
        <begin position="56"/>
        <end position="90"/>
    </location>
</feature>
<accession>A0AAD3D9M6</accession>
<dbReference type="Proteomes" id="UP001054902">
    <property type="component" value="Unassembled WGS sequence"/>
</dbReference>
<dbReference type="InterPro" id="IPR015943">
    <property type="entry name" value="WD40/YVTN_repeat-like_dom_sf"/>
</dbReference>
<evidence type="ECO:0000313" key="9">
    <source>
        <dbReference type="EMBL" id="GFH59325.1"/>
    </source>
</evidence>
<evidence type="ECO:0000256" key="7">
    <source>
        <dbReference type="ARBA" id="ARBA00023242"/>
    </source>
</evidence>
<name>A0AAD3D9M6_9STRA</name>
<dbReference type="GO" id="GO:1904263">
    <property type="term" value="P:positive regulation of TORC1 signaling"/>
    <property type="evidence" value="ECO:0007669"/>
    <property type="project" value="TreeGrafter"/>
</dbReference>
<evidence type="ECO:0000256" key="2">
    <source>
        <dbReference type="ARBA" id="ARBA00010102"/>
    </source>
</evidence>
<evidence type="ECO:0000256" key="4">
    <source>
        <dbReference type="ARBA" id="ARBA00022574"/>
    </source>
</evidence>
<evidence type="ECO:0000256" key="8">
    <source>
        <dbReference type="PROSITE-ProRule" id="PRU00221"/>
    </source>
</evidence>
<dbReference type="Pfam" id="PF00400">
    <property type="entry name" value="WD40"/>
    <property type="match status" value="5"/>
</dbReference>
<evidence type="ECO:0000256" key="6">
    <source>
        <dbReference type="ARBA" id="ARBA00022927"/>
    </source>
</evidence>
<keyword evidence="6" id="KW-0653">Protein transport</keyword>
<comment type="subcellular location">
    <subcellularLocation>
        <location evidence="1">Nucleus envelope</location>
    </subcellularLocation>
</comment>
<dbReference type="GO" id="GO:0031080">
    <property type="term" value="C:nuclear pore outer ring"/>
    <property type="evidence" value="ECO:0007669"/>
    <property type="project" value="TreeGrafter"/>
</dbReference>
<protein>
    <recommendedName>
        <fullName evidence="11">WD40 repeat-like protein</fullName>
    </recommendedName>
</protein>
<dbReference type="PRINTS" id="PR00320">
    <property type="entry name" value="GPROTEINBRPT"/>
</dbReference>
<dbReference type="PANTHER" id="PTHR11024">
    <property type="entry name" value="NUCLEAR PORE COMPLEX PROTEIN SEC13 / SEH1 FAMILY MEMBER"/>
    <property type="match status" value="1"/>
</dbReference>
<dbReference type="InterPro" id="IPR020472">
    <property type="entry name" value="WD40_PAC1"/>
</dbReference>
<evidence type="ECO:0000256" key="3">
    <source>
        <dbReference type="ARBA" id="ARBA00022448"/>
    </source>
</evidence>
<proteinExistence type="inferred from homology"/>
<keyword evidence="3" id="KW-0813">Transport</keyword>
<gene>
    <name evidence="9" type="ORF">CTEN210_15801</name>
</gene>
<evidence type="ECO:0008006" key="11">
    <source>
        <dbReference type="Google" id="ProtNLM"/>
    </source>
</evidence>
<reference evidence="9 10" key="1">
    <citation type="journal article" date="2021" name="Sci. Rep.">
        <title>The genome of the diatom Chaetoceros tenuissimus carries an ancient integrated fragment of an extant virus.</title>
        <authorList>
            <person name="Hongo Y."/>
            <person name="Kimura K."/>
            <person name="Takaki Y."/>
            <person name="Yoshida Y."/>
            <person name="Baba S."/>
            <person name="Kobayashi G."/>
            <person name="Nagasaki K."/>
            <person name="Hano T."/>
            <person name="Tomaru Y."/>
        </authorList>
    </citation>
    <scope>NUCLEOTIDE SEQUENCE [LARGE SCALE GENOMIC DNA]</scope>
    <source>
        <strain evidence="9 10">NIES-3715</strain>
    </source>
</reference>
<keyword evidence="7" id="KW-0539">Nucleus</keyword>
<comment type="similarity">
    <text evidence="2">Belongs to the WD repeat SEC13 family.</text>
</comment>
<keyword evidence="4 8" id="KW-0853">WD repeat</keyword>
<dbReference type="PROSITE" id="PS50294">
    <property type="entry name" value="WD_REPEATS_REGION"/>
    <property type="match status" value="1"/>
</dbReference>
<comment type="caution">
    <text evidence="9">The sequence shown here is derived from an EMBL/GenBank/DDBJ whole genome shotgun (WGS) entry which is preliminary data.</text>
</comment>
<evidence type="ECO:0000256" key="5">
    <source>
        <dbReference type="ARBA" id="ARBA00022737"/>
    </source>
</evidence>
<dbReference type="InterPro" id="IPR001680">
    <property type="entry name" value="WD40_rpt"/>
</dbReference>
<dbReference type="Gene3D" id="2.130.10.10">
    <property type="entry name" value="YVTN repeat-like/Quinoprotein amine dehydrogenase"/>
    <property type="match status" value="1"/>
</dbReference>
<dbReference type="SMART" id="SM00320">
    <property type="entry name" value="WD40"/>
    <property type="match status" value="6"/>
</dbReference>
<organism evidence="9 10">
    <name type="scientific">Chaetoceros tenuissimus</name>
    <dbReference type="NCBI Taxonomy" id="426638"/>
    <lineage>
        <taxon>Eukaryota</taxon>
        <taxon>Sar</taxon>
        <taxon>Stramenopiles</taxon>
        <taxon>Ochrophyta</taxon>
        <taxon>Bacillariophyta</taxon>
        <taxon>Coscinodiscophyceae</taxon>
        <taxon>Chaetocerotophycidae</taxon>
        <taxon>Chaetocerotales</taxon>
        <taxon>Chaetocerotaceae</taxon>
        <taxon>Chaetoceros</taxon>
    </lineage>
</organism>
<dbReference type="GO" id="GO:0035859">
    <property type="term" value="C:Seh1-associated complex"/>
    <property type="evidence" value="ECO:0007669"/>
    <property type="project" value="TreeGrafter"/>
</dbReference>
<dbReference type="SUPFAM" id="SSF50978">
    <property type="entry name" value="WD40 repeat-like"/>
    <property type="match status" value="1"/>
</dbReference>
<dbReference type="GO" id="GO:0005198">
    <property type="term" value="F:structural molecule activity"/>
    <property type="evidence" value="ECO:0007669"/>
    <property type="project" value="InterPro"/>
</dbReference>
<dbReference type="PROSITE" id="PS50082">
    <property type="entry name" value="WD_REPEATS_2"/>
    <property type="match status" value="2"/>
</dbReference>
<evidence type="ECO:0000313" key="10">
    <source>
        <dbReference type="Proteomes" id="UP001054902"/>
    </source>
</evidence>
<dbReference type="GO" id="GO:0034198">
    <property type="term" value="P:cellular response to amino acid starvation"/>
    <property type="evidence" value="ECO:0007669"/>
    <property type="project" value="TreeGrafter"/>
</dbReference>